<dbReference type="PROSITE" id="PS51099">
    <property type="entry name" value="PTS_EIIB_TYPE_2"/>
    <property type="match status" value="1"/>
</dbReference>
<dbReference type="SUPFAM" id="SSF52794">
    <property type="entry name" value="PTS system IIB component-like"/>
    <property type="match status" value="1"/>
</dbReference>
<dbReference type="SUPFAM" id="SSF55804">
    <property type="entry name" value="Phoshotransferase/anion transport protein"/>
    <property type="match status" value="1"/>
</dbReference>
<keyword evidence="1" id="KW-0808">Transferase</keyword>
<dbReference type="EMBL" id="PZJJ01000028">
    <property type="protein sequence ID" value="PTL37943.1"/>
    <property type="molecule type" value="Genomic_DNA"/>
</dbReference>
<sequence length="611" mass="70467">MIVNGHTQFKLKDTEDMFKVGERTIRYDMEYVSGWLKTYGVHLDHASGQGVWELEEMPDAGKRKELDEAMNLYGRADAAAERFLLIIYELLMQDHSQSLRQLAEEVDVSRGTVLQEMEKVESWSGDFNLTLERGRKGFLLTGQERDKRLALLSVMSQLESAWNSMNPVPYLNWSEISMKEMETAGKRVEEELPPDGSPTAFLKVWMLHMQRVRSGKKLSAGDRQIDIEEWFQTVWDRFCTEFNMEVEEGEMEFGYCYLRATSNLYSDSVPDYAADNAFTSFIEEISTRMGLTGFNTQQLQHIFKEWRAYLYAGDCGIQFVHPLKQKVEEQYPFIVFHVKEALASHTPEGTIRNTDSMIPIAMSFATIYEKASFDNERYQIWVMCPGGIAAGRLLTVSLMKHFPQLEVKQTAAVSMLHKTEGWEKPDFIVSTVTLPDSPYPYVTINPIITDNEIKKMEHFIKDLKQKNGSTKITETPDSIHALIPPSRICVRDAADLDEILQTGVELLEQDRIVEQQFLEDIRRTVIEKNYLYEIVPGLSFVHTHSGHVNRAGFSLVQLKQPYVEEGRLHSYAVLFMATPDKYAHLPQLQYLYQLLTNADRVQQILHWEENN</sequence>
<evidence type="ECO:0000256" key="1">
    <source>
        <dbReference type="ARBA" id="ARBA00022679"/>
    </source>
</evidence>
<dbReference type="InterPro" id="IPR050661">
    <property type="entry name" value="BglG_antiterminators"/>
</dbReference>
<dbReference type="InterPro" id="IPR016152">
    <property type="entry name" value="PTrfase/Anion_transptr"/>
</dbReference>
<proteinExistence type="predicted"/>
<dbReference type="Pfam" id="PF00359">
    <property type="entry name" value="PTS_EIIA_2"/>
    <property type="match status" value="1"/>
</dbReference>
<evidence type="ECO:0000259" key="5">
    <source>
        <dbReference type="PROSITE" id="PS51099"/>
    </source>
</evidence>
<keyword evidence="3" id="KW-0804">Transcription</keyword>
<dbReference type="Gene3D" id="3.40.50.2300">
    <property type="match status" value="1"/>
</dbReference>
<evidence type="ECO:0000256" key="3">
    <source>
        <dbReference type="ARBA" id="ARBA00023163"/>
    </source>
</evidence>
<dbReference type="InterPro" id="IPR036095">
    <property type="entry name" value="PTS_EIIB-like_sf"/>
</dbReference>
<keyword evidence="2" id="KW-0805">Transcription regulation</keyword>
<name>A0A2T4U3G3_9BACI</name>
<evidence type="ECO:0000313" key="6">
    <source>
        <dbReference type="EMBL" id="PTL37943.1"/>
    </source>
</evidence>
<reference evidence="6 7" key="1">
    <citation type="submission" date="2018-03" db="EMBL/GenBank/DDBJ databases">
        <title>Alkalicoccus saliphilus sp. nov., isolated from a mineral pool.</title>
        <authorList>
            <person name="Zhao B."/>
        </authorList>
    </citation>
    <scope>NUCLEOTIDE SEQUENCE [LARGE SCALE GENOMIC DNA]</scope>
    <source>
        <strain evidence="6 7">6AG</strain>
    </source>
</reference>
<feature type="domain" description="PTS EIIB type-2" evidence="5">
    <location>
        <begin position="378"/>
        <end position="468"/>
    </location>
</feature>
<evidence type="ECO:0008006" key="8">
    <source>
        <dbReference type="Google" id="ProtNLM"/>
    </source>
</evidence>
<dbReference type="Gene3D" id="3.40.930.10">
    <property type="entry name" value="Mannitol-specific EII, Chain A"/>
    <property type="match status" value="1"/>
</dbReference>
<gene>
    <name evidence="6" type="ORF">C6Y45_13880</name>
</gene>
<dbReference type="PANTHER" id="PTHR30185:SF18">
    <property type="entry name" value="TRANSCRIPTIONAL REGULATOR MTLR"/>
    <property type="match status" value="1"/>
</dbReference>
<evidence type="ECO:0000256" key="2">
    <source>
        <dbReference type="ARBA" id="ARBA00023015"/>
    </source>
</evidence>
<dbReference type="RefSeq" id="WP_107585833.1">
    <property type="nucleotide sequence ID" value="NZ_PZJJ01000028.1"/>
</dbReference>
<dbReference type="OrthoDB" id="369398at2"/>
<dbReference type="PROSITE" id="PS51094">
    <property type="entry name" value="PTS_EIIA_TYPE_2"/>
    <property type="match status" value="1"/>
</dbReference>
<dbReference type="PANTHER" id="PTHR30185">
    <property type="entry name" value="CRYPTIC BETA-GLUCOSIDE BGL OPERON ANTITERMINATOR"/>
    <property type="match status" value="1"/>
</dbReference>
<dbReference type="GO" id="GO:0009401">
    <property type="term" value="P:phosphoenolpyruvate-dependent sugar phosphotransferase system"/>
    <property type="evidence" value="ECO:0007669"/>
    <property type="project" value="InterPro"/>
</dbReference>
<dbReference type="InterPro" id="IPR013011">
    <property type="entry name" value="PTS_EIIB_2"/>
</dbReference>
<keyword evidence="7" id="KW-1185">Reference proteome</keyword>
<dbReference type="Proteomes" id="UP000240509">
    <property type="component" value="Unassembled WGS sequence"/>
</dbReference>
<accession>A0A2T4U3G3</accession>
<feature type="domain" description="PTS EIIA type-2" evidence="4">
    <location>
        <begin position="480"/>
        <end position="611"/>
    </location>
</feature>
<evidence type="ECO:0000313" key="7">
    <source>
        <dbReference type="Proteomes" id="UP000240509"/>
    </source>
</evidence>
<evidence type="ECO:0000259" key="4">
    <source>
        <dbReference type="PROSITE" id="PS51094"/>
    </source>
</evidence>
<comment type="caution">
    <text evidence="6">The sequence shown here is derived from an EMBL/GenBank/DDBJ whole genome shotgun (WGS) entry which is preliminary data.</text>
</comment>
<dbReference type="CDD" id="cd05568">
    <property type="entry name" value="PTS_IIB_bgl_like"/>
    <property type="match status" value="1"/>
</dbReference>
<dbReference type="AlphaFoldDB" id="A0A2T4U3G3"/>
<protein>
    <recommendedName>
        <fullName evidence="8">PRD domain-containing protein</fullName>
    </recommendedName>
</protein>
<dbReference type="GO" id="GO:0008982">
    <property type="term" value="F:protein-N(PI)-phosphohistidine-sugar phosphotransferase activity"/>
    <property type="evidence" value="ECO:0007669"/>
    <property type="project" value="InterPro"/>
</dbReference>
<dbReference type="InterPro" id="IPR002178">
    <property type="entry name" value="PTS_EIIA_type-2_dom"/>
</dbReference>
<organism evidence="6 7">
    <name type="scientific">Alkalicoccus saliphilus</name>
    <dbReference type="NCBI Taxonomy" id="200989"/>
    <lineage>
        <taxon>Bacteria</taxon>
        <taxon>Bacillati</taxon>
        <taxon>Bacillota</taxon>
        <taxon>Bacilli</taxon>
        <taxon>Bacillales</taxon>
        <taxon>Bacillaceae</taxon>
        <taxon>Alkalicoccus</taxon>
    </lineage>
</organism>